<gene>
    <name evidence="1" type="ORF">CSUB01_11866</name>
</gene>
<accession>A0A066XAD8</accession>
<keyword evidence="2" id="KW-1185">Reference proteome</keyword>
<sequence>MANGSINNDATQKACDYQRENIRGANGDSSTAFETSVDVNGTLWCNYGRNGQYWYHPKNCNMREACASYGADGSDSWCEEKKNS</sequence>
<dbReference type="AlphaFoldDB" id="A0A066XAD8"/>
<organism evidence="1 2">
    <name type="scientific">Colletotrichum sublineola</name>
    <name type="common">Sorghum anthracnose fungus</name>
    <dbReference type="NCBI Taxonomy" id="1173701"/>
    <lineage>
        <taxon>Eukaryota</taxon>
        <taxon>Fungi</taxon>
        <taxon>Dikarya</taxon>
        <taxon>Ascomycota</taxon>
        <taxon>Pezizomycotina</taxon>
        <taxon>Sordariomycetes</taxon>
        <taxon>Hypocreomycetidae</taxon>
        <taxon>Glomerellales</taxon>
        <taxon>Glomerellaceae</taxon>
        <taxon>Colletotrichum</taxon>
        <taxon>Colletotrichum graminicola species complex</taxon>
    </lineage>
</organism>
<proteinExistence type="predicted"/>
<name>A0A066XAD8_COLSU</name>
<dbReference type="HOGENOM" id="CLU_152062_0_0_1"/>
<evidence type="ECO:0000313" key="1">
    <source>
        <dbReference type="EMBL" id="KDN62676.1"/>
    </source>
</evidence>
<protein>
    <submittedName>
        <fullName evidence="1">Uncharacterized protein</fullName>
    </submittedName>
</protein>
<dbReference type="EMBL" id="JMSE01001311">
    <property type="protein sequence ID" value="KDN62676.1"/>
    <property type="molecule type" value="Genomic_DNA"/>
</dbReference>
<evidence type="ECO:0000313" key="2">
    <source>
        <dbReference type="Proteomes" id="UP000027238"/>
    </source>
</evidence>
<dbReference type="Proteomes" id="UP000027238">
    <property type="component" value="Unassembled WGS sequence"/>
</dbReference>
<comment type="caution">
    <text evidence="1">The sequence shown here is derived from an EMBL/GenBank/DDBJ whole genome shotgun (WGS) entry which is preliminary data.</text>
</comment>
<reference evidence="2" key="1">
    <citation type="journal article" date="2014" name="Genome Announc.">
        <title>Draft genome sequence of Colletotrichum sublineola, a destructive pathogen of cultivated sorghum.</title>
        <authorList>
            <person name="Baroncelli R."/>
            <person name="Sanz-Martin J.M."/>
            <person name="Rech G.E."/>
            <person name="Sukno S.A."/>
            <person name="Thon M.R."/>
        </authorList>
    </citation>
    <scope>NUCLEOTIDE SEQUENCE [LARGE SCALE GENOMIC DNA]</scope>
    <source>
        <strain evidence="2">TX430BB</strain>
    </source>
</reference>